<accession>A0ABD3JXS4</accession>
<organism evidence="2 3">
    <name type="scientific">Eucalyptus globulus</name>
    <name type="common">Tasmanian blue gum</name>
    <dbReference type="NCBI Taxonomy" id="34317"/>
    <lineage>
        <taxon>Eukaryota</taxon>
        <taxon>Viridiplantae</taxon>
        <taxon>Streptophyta</taxon>
        <taxon>Embryophyta</taxon>
        <taxon>Tracheophyta</taxon>
        <taxon>Spermatophyta</taxon>
        <taxon>Magnoliopsida</taxon>
        <taxon>eudicotyledons</taxon>
        <taxon>Gunneridae</taxon>
        <taxon>Pentapetalae</taxon>
        <taxon>rosids</taxon>
        <taxon>malvids</taxon>
        <taxon>Myrtales</taxon>
        <taxon>Myrtaceae</taxon>
        <taxon>Myrtoideae</taxon>
        <taxon>Eucalypteae</taxon>
        <taxon>Eucalyptus</taxon>
    </lineage>
</organism>
<keyword evidence="3" id="KW-1185">Reference proteome</keyword>
<evidence type="ECO:0000313" key="3">
    <source>
        <dbReference type="Proteomes" id="UP001634007"/>
    </source>
</evidence>
<protein>
    <submittedName>
        <fullName evidence="2">Uncharacterized protein</fullName>
    </submittedName>
</protein>
<sequence length="98" mass="11209">MQRKPIPQETPKKAAENQPKNVHRKLELHPRQPWACESCRADQSLSRQTKTAYAGSGQDDFFIKKTTGTQEKSNPKSKWIGRDFRKAWGLLPWSLSGS</sequence>
<dbReference type="AlphaFoldDB" id="A0ABD3JXS4"/>
<feature type="region of interest" description="Disordered" evidence="1">
    <location>
        <begin position="1"/>
        <end position="29"/>
    </location>
</feature>
<dbReference type="Proteomes" id="UP001634007">
    <property type="component" value="Unassembled WGS sequence"/>
</dbReference>
<reference evidence="2 3" key="1">
    <citation type="submission" date="2024-11" db="EMBL/GenBank/DDBJ databases">
        <title>Chromosome-level genome assembly of Eucalyptus globulus Labill. provides insights into its genome evolution.</title>
        <authorList>
            <person name="Li X."/>
        </authorList>
    </citation>
    <scope>NUCLEOTIDE SEQUENCE [LARGE SCALE GENOMIC DNA]</scope>
    <source>
        <strain evidence="2">CL2024</strain>
        <tissue evidence="2">Fresh tender leaves</tissue>
    </source>
</reference>
<name>A0ABD3JXS4_EUCGL</name>
<dbReference type="EMBL" id="JBJKBG010000007">
    <property type="protein sequence ID" value="KAL3730222.1"/>
    <property type="molecule type" value="Genomic_DNA"/>
</dbReference>
<proteinExistence type="predicted"/>
<evidence type="ECO:0000313" key="2">
    <source>
        <dbReference type="EMBL" id="KAL3730222.1"/>
    </source>
</evidence>
<gene>
    <name evidence="2" type="ORF">ACJRO7_027264</name>
</gene>
<comment type="caution">
    <text evidence="2">The sequence shown here is derived from an EMBL/GenBank/DDBJ whole genome shotgun (WGS) entry which is preliminary data.</text>
</comment>
<evidence type="ECO:0000256" key="1">
    <source>
        <dbReference type="SAM" id="MobiDB-lite"/>
    </source>
</evidence>